<dbReference type="InterPro" id="IPR003593">
    <property type="entry name" value="AAA+_ATPase"/>
</dbReference>
<keyword evidence="4" id="KW-1185">Reference proteome</keyword>
<dbReference type="InterPro" id="IPR003959">
    <property type="entry name" value="ATPase_AAA_core"/>
</dbReference>
<keyword evidence="3" id="KW-0647">Proteasome</keyword>
<accession>A0A9P4NRS1</accession>
<dbReference type="Proteomes" id="UP000800235">
    <property type="component" value="Unassembled WGS sequence"/>
</dbReference>
<dbReference type="SUPFAM" id="SSF52540">
    <property type="entry name" value="P-loop containing nucleoside triphosphate hydrolases"/>
    <property type="match status" value="1"/>
</dbReference>
<gene>
    <name evidence="3" type="ORF">EJ08DRAFT_235649</name>
</gene>
<feature type="region of interest" description="Disordered" evidence="1">
    <location>
        <begin position="431"/>
        <end position="472"/>
    </location>
</feature>
<sequence>MTPLSGSQGEMFDQTFDSFKDHCSGSRLSTRLHVTETLRDAYPDYHVTCVQRSDYDFLGFAKQGHAIAQLHPIIENRNRIRLDATRGFEKPSRLVQDASGTLENDVYFGQYSYKWDGKNYILYKTKWNTTCWGQEEKLYFVLSLLSQTTIEGGYCSSTDALLLSVGKWSSIPHEEIYVFDQTYWQKSAELWSSIKGSSWDDVILEPKMKQSLIEDVQGFFESRQLYQQFAVPWKRGIILHGVPGNGKTASIKALINYLSERPDPIPSLYVKSLENKCDGPQACVRDIFEHARKMAPCLLVFEDLDSLITKEVRSYFLNEVDGLESNDGILMIGSTNHLNSLDPAIAKRPSRFDRKYHFKIPSHSERVAYCDYWRTKLAKNESVDFSSDISPIIATLTEGFSFAYLKELFVMALLIVARGGKGLDEAENGWDVVSDNSGTPAEAASEELAATASAGEEPSKEESENVKKPKVSREIPVVDIPENLKDNVLLRVIQQQVKVLLHEMDNTEEEENVLPLLSGDGTTDDGTASACNGFCAKLSGVMRQARKAAL</sequence>
<feature type="compositionally biased region" description="Basic and acidic residues" evidence="1">
    <location>
        <begin position="457"/>
        <end position="472"/>
    </location>
</feature>
<protein>
    <submittedName>
        <fullName evidence="3">Proteasome-activating nucleotidase</fullName>
    </submittedName>
</protein>
<dbReference type="GO" id="GO:1990275">
    <property type="term" value="F:preribosome binding"/>
    <property type="evidence" value="ECO:0007669"/>
    <property type="project" value="TreeGrafter"/>
</dbReference>
<dbReference type="PANTHER" id="PTHR23077">
    <property type="entry name" value="AAA-FAMILY ATPASE"/>
    <property type="match status" value="1"/>
</dbReference>
<feature type="domain" description="AAA+ ATPase" evidence="2">
    <location>
        <begin position="233"/>
        <end position="362"/>
    </location>
</feature>
<dbReference type="Gene3D" id="3.40.50.300">
    <property type="entry name" value="P-loop containing nucleotide triphosphate hydrolases"/>
    <property type="match status" value="1"/>
</dbReference>
<dbReference type="GO" id="GO:0016887">
    <property type="term" value="F:ATP hydrolysis activity"/>
    <property type="evidence" value="ECO:0007669"/>
    <property type="project" value="InterPro"/>
</dbReference>
<organism evidence="3 4">
    <name type="scientific">Tothia fuscella</name>
    <dbReference type="NCBI Taxonomy" id="1048955"/>
    <lineage>
        <taxon>Eukaryota</taxon>
        <taxon>Fungi</taxon>
        <taxon>Dikarya</taxon>
        <taxon>Ascomycota</taxon>
        <taxon>Pezizomycotina</taxon>
        <taxon>Dothideomycetes</taxon>
        <taxon>Pleosporomycetidae</taxon>
        <taxon>Venturiales</taxon>
        <taxon>Cylindrosympodiaceae</taxon>
        <taxon>Tothia</taxon>
    </lineage>
</organism>
<proteinExistence type="predicted"/>
<dbReference type="Pfam" id="PF00004">
    <property type="entry name" value="AAA"/>
    <property type="match status" value="1"/>
</dbReference>
<dbReference type="GO" id="GO:0003723">
    <property type="term" value="F:RNA binding"/>
    <property type="evidence" value="ECO:0007669"/>
    <property type="project" value="TreeGrafter"/>
</dbReference>
<dbReference type="GO" id="GO:0005634">
    <property type="term" value="C:nucleus"/>
    <property type="evidence" value="ECO:0007669"/>
    <property type="project" value="TreeGrafter"/>
</dbReference>
<reference evidence="3" key="1">
    <citation type="journal article" date="2020" name="Stud. Mycol.">
        <title>101 Dothideomycetes genomes: a test case for predicting lifestyles and emergence of pathogens.</title>
        <authorList>
            <person name="Haridas S."/>
            <person name="Albert R."/>
            <person name="Binder M."/>
            <person name="Bloem J."/>
            <person name="Labutti K."/>
            <person name="Salamov A."/>
            <person name="Andreopoulos B."/>
            <person name="Baker S."/>
            <person name="Barry K."/>
            <person name="Bills G."/>
            <person name="Bluhm B."/>
            <person name="Cannon C."/>
            <person name="Castanera R."/>
            <person name="Culley D."/>
            <person name="Daum C."/>
            <person name="Ezra D."/>
            <person name="Gonzalez J."/>
            <person name="Henrissat B."/>
            <person name="Kuo A."/>
            <person name="Liang C."/>
            <person name="Lipzen A."/>
            <person name="Lutzoni F."/>
            <person name="Magnuson J."/>
            <person name="Mondo S."/>
            <person name="Nolan M."/>
            <person name="Ohm R."/>
            <person name="Pangilinan J."/>
            <person name="Park H.-J."/>
            <person name="Ramirez L."/>
            <person name="Alfaro M."/>
            <person name="Sun H."/>
            <person name="Tritt A."/>
            <person name="Yoshinaga Y."/>
            <person name="Zwiers L.-H."/>
            <person name="Turgeon B."/>
            <person name="Goodwin S."/>
            <person name="Spatafora J."/>
            <person name="Crous P."/>
            <person name="Grigoriev I."/>
        </authorList>
    </citation>
    <scope>NUCLEOTIDE SEQUENCE</scope>
    <source>
        <strain evidence="3">CBS 130266</strain>
    </source>
</reference>
<dbReference type="GO" id="GO:0005524">
    <property type="term" value="F:ATP binding"/>
    <property type="evidence" value="ECO:0007669"/>
    <property type="project" value="InterPro"/>
</dbReference>
<dbReference type="GO" id="GO:0042254">
    <property type="term" value="P:ribosome biogenesis"/>
    <property type="evidence" value="ECO:0007669"/>
    <property type="project" value="TreeGrafter"/>
</dbReference>
<evidence type="ECO:0000256" key="1">
    <source>
        <dbReference type="SAM" id="MobiDB-lite"/>
    </source>
</evidence>
<dbReference type="InterPro" id="IPR027417">
    <property type="entry name" value="P-loop_NTPase"/>
</dbReference>
<dbReference type="GO" id="GO:0000502">
    <property type="term" value="C:proteasome complex"/>
    <property type="evidence" value="ECO:0007669"/>
    <property type="project" value="UniProtKB-KW"/>
</dbReference>
<feature type="compositionally biased region" description="Low complexity" evidence="1">
    <location>
        <begin position="441"/>
        <end position="456"/>
    </location>
</feature>
<dbReference type="OrthoDB" id="2115716at2759"/>
<dbReference type="SMART" id="SM00382">
    <property type="entry name" value="AAA"/>
    <property type="match status" value="1"/>
</dbReference>
<name>A0A9P4NRS1_9PEZI</name>
<dbReference type="AlphaFoldDB" id="A0A9P4NRS1"/>
<evidence type="ECO:0000313" key="3">
    <source>
        <dbReference type="EMBL" id="KAF2430501.1"/>
    </source>
</evidence>
<dbReference type="EMBL" id="MU007038">
    <property type="protein sequence ID" value="KAF2430501.1"/>
    <property type="molecule type" value="Genomic_DNA"/>
</dbReference>
<dbReference type="InterPro" id="IPR050168">
    <property type="entry name" value="AAA_ATPase_domain"/>
</dbReference>
<evidence type="ECO:0000313" key="4">
    <source>
        <dbReference type="Proteomes" id="UP000800235"/>
    </source>
</evidence>
<evidence type="ECO:0000259" key="2">
    <source>
        <dbReference type="SMART" id="SM00382"/>
    </source>
</evidence>
<comment type="caution">
    <text evidence="3">The sequence shown here is derived from an EMBL/GenBank/DDBJ whole genome shotgun (WGS) entry which is preliminary data.</text>
</comment>
<dbReference type="CDD" id="cd19481">
    <property type="entry name" value="RecA-like_protease"/>
    <property type="match status" value="1"/>
</dbReference>
<dbReference type="PANTHER" id="PTHR23077:SF132">
    <property type="entry name" value="ATP-DEPENDENT ZN PROTEASE"/>
    <property type="match status" value="1"/>
</dbReference>